<accession>A0A3M2HS32</accession>
<evidence type="ECO:0000313" key="1">
    <source>
        <dbReference type="EMBL" id="RMH88987.1"/>
    </source>
</evidence>
<name>A0A3M2HS32_9GAMM</name>
<protein>
    <submittedName>
        <fullName evidence="1">Uncharacterized protein</fullName>
    </submittedName>
</protein>
<proteinExistence type="predicted"/>
<keyword evidence="2" id="KW-1185">Reference proteome</keyword>
<comment type="caution">
    <text evidence="1">The sequence shown here is derived from an EMBL/GenBank/DDBJ whole genome shotgun (WGS) entry which is preliminary data.</text>
</comment>
<organism evidence="1 2">
    <name type="scientific">Solilutibacter pythonis</name>
    <dbReference type="NCBI Taxonomy" id="2483112"/>
    <lineage>
        <taxon>Bacteria</taxon>
        <taxon>Pseudomonadati</taxon>
        <taxon>Pseudomonadota</taxon>
        <taxon>Gammaproteobacteria</taxon>
        <taxon>Lysobacterales</taxon>
        <taxon>Lysobacteraceae</taxon>
        <taxon>Solilutibacter</taxon>
    </lineage>
</organism>
<reference evidence="1 2" key="1">
    <citation type="submission" date="2018-10" db="EMBL/GenBank/DDBJ databases">
        <title>Proposal of Lysobacter pythonis sp. nov. isolated from royal pythons (Python regius).</title>
        <authorList>
            <person name="Hans-Juergen B."/>
            <person name="Huptas C."/>
            <person name="Sandra B."/>
            <person name="Igor L."/>
            <person name="Joachim S."/>
            <person name="Siegfried S."/>
            <person name="Mareike W."/>
            <person name="Peter K."/>
        </authorList>
    </citation>
    <scope>NUCLEOTIDE SEQUENCE [LARGE SCALE GENOMIC DNA]</scope>
    <source>
        <strain evidence="1 2">4284/11</strain>
    </source>
</reference>
<dbReference type="EMBL" id="RFLY01000017">
    <property type="protein sequence ID" value="RMH88987.1"/>
    <property type="molecule type" value="Genomic_DNA"/>
</dbReference>
<sequence>MGTLVAVDIAEEGANLRIGLLGCHALRRIGDEVAVDQAGFECVGQPIDPSGDALGGGSVAVKGGLAVGCKL</sequence>
<evidence type="ECO:0000313" key="2">
    <source>
        <dbReference type="Proteomes" id="UP000275012"/>
    </source>
</evidence>
<dbReference type="Proteomes" id="UP000275012">
    <property type="component" value="Unassembled WGS sequence"/>
</dbReference>
<gene>
    <name evidence="1" type="ORF">EBB59_10965</name>
</gene>
<dbReference type="AlphaFoldDB" id="A0A3M2HS32"/>